<reference evidence="6 7" key="1">
    <citation type="journal article" date="2011" name="J. Bacteriol.">
        <title>Genome sequence of the plant-pathogenic bacterium Dickeya dadantii 3937.</title>
        <authorList>
            <person name="Glasner J.D."/>
            <person name="Yang C.H."/>
            <person name="Reverchon S."/>
            <person name="Hugouvieux-Cotte-Pattat N."/>
            <person name="Condemine G."/>
            <person name="Bohin J.P."/>
            <person name="Van Gijsegem F."/>
            <person name="Yang S."/>
            <person name="Franza T."/>
            <person name="Expert D."/>
            <person name="Plunkett G. III"/>
            <person name="San Francisco M.J."/>
            <person name="Charkowski A.O."/>
            <person name="Py B."/>
            <person name="Bell K."/>
            <person name="Rauscher L."/>
            <person name="Rodriguez-Palenzuela P."/>
            <person name="Toussaint A."/>
            <person name="Holeva M.C."/>
            <person name="He S.Y."/>
            <person name="Douet V."/>
            <person name="Boccara M."/>
            <person name="Blanco C."/>
            <person name="Toth I."/>
            <person name="Anderson B.D."/>
            <person name="Biehl B.S."/>
            <person name="Mau B."/>
            <person name="Flynn S.M."/>
            <person name="Barras F."/>
            <person name="Lindeberg M."/>
            <person name="Birch P.R."/>
            <person name="Tsuyumu S."/>
            <person name="Shi X."/>
            <person name="Hibbing M."/>
            <person name="Yap M.N."/>
            <person name="Carpentier M."/>
            <person name="Dassa E."/>
            <person name="Umehara M."/>
            <person name="Kim J.F."/>
            <person name="Rusch M."/>
            <person name="Soni P."/>
            <person name="Mayhew G.F."/>
            <person name="Fouts D.E."/>
            <person name="Gill S.R."/>
            <person name="Blattner F.R."/>
            <person name="Keen N.T."/>
            <person name="Perna N.T."/>
        </authorList>
    </citation>
    <scope>NUCLEOTIDE SEQUENCE [LARGE SCALE GENOMIC DNA]</scope>
    <source>
        <strain evidence="6 7">3937</strain>
    </source>
</reference>
<protein>
    <submittedName>
        <fullName evidence="6">Outer membrane protein F</fullName>
    </submittedName>
</protein>
<dbReference type="InterPro" id="IPR023614">
    <property type="entry name" value="Porin_dom_sf"/>
</dbReference>
<accession>E0SGX3</accession>
<feature type="chain" id="PRO_5003140333" evidence="5">
    <location>
        <begin position="26"/>
        <end position="362"/>
    </location>
</feature>
<dbReference type="AlphaFoldDB" id="E0SGX3"/>
<evidence type="ECO:0000256" key="2">
    <source>
        <dbReference type="ARBA" id="ARBA00007539"/>
    </source>
</evidence>
<dbReference type="PANTHER" id="PTHR34501">
    <property type="entry name" value="PROTEIN YDDL-RELATED"/>
    <property type="match status" value="1"/>
</dbReference>
<dbReference type="SUPFAM" id="SSF56935">
    <property type="entry name" value="Porins"/>
    <property type="match status" value="1"/>
</dbReference>
<dbReference type="GO" id="GO:0015288">
    <property type="term" value="F:porin activity"/>
    <property type="evidence" value="ECO:0007669"/>
    <property type="project" value="InterPro"/>
</dbReference>
<dbReference type="Pfam" id="PF00267">
    <property type="entry name" value="Porin_1"/>
    <property type="match status" value="1"/>
</dbReference>
<dbReference type="InterPro" id="IPR033900">
    <property type="entry name" value="Gram_neg_porin_domain"/>
</dbReference>
<dbReference type="InterPro" id="IPR050298">
    <property type="entry name" value="Gram-neg_bact_OMP"/>
</dbReference>
<sequence length="362" mass="39446">MRMMKHLINTLATSVLLFSTGLVSAAEVYNKDGNKLDLYGKVRSAYYFGDKTNSFKGNGDSTYARLGVKGESQLTQGITGYGNYEYHFDASRAEDTNAVNGKTRYAYAGLKFNKFGSIDYGRNKGIAYDGLSYTDVLPEFGGDQGYTDNITGRTSGVATYRNKNFFGIVDGWDIGLQYQSRHSDSSNAALQAGNGWGISSAYTTPVDIGVIASYEAVNRTTAQRATSEGNKADAWAAGIKYDANSTYLAIMYGIFHNLTPIGTSITAFADKTRIFETVAQYHFDFGFTPSLAYVSAKADDDTGIGQGSSGYTTRYASLGGNYTFNKNIVMNVAYLRNLISSANNPFARKTDDTVFTGLVYQF</sequence>
<organism evidence="6 7">
    <name type="scientific">Dickeya dadantii (strain 3937)</name>
    <name type="common">Erwinia chrysanthemi (strain 3937)</name>
    <dbReference type="NCBI Taxonomy" id="198628"/>
    <lineage>
        <taxon>Bacteria</taxon>
        <taxon>Pseudomonadati</taxon>
        <taxon>Pseudomonadota</taxon>
        <taxon>Gammaproteobacteria</taxon>
        <taxon>Enterobacterales</taxon>
        <taxon>Pectobacteriaceae</taxon>
        <taxon>Dickeya</taxon>
    </lineage>
</organism>
<keyword evidence="3 5" id="KW-0732">Signal</keyword>
<dbReference type="PANTHER" id="PTHR34501:SF2">
    <property type="entry name" value="OUTER MEMBRANE PORIN F-RELATED"/>
    <property type="match status" value="1"/>
</dbReference>
<proteinExistence type="inferred from homology"/>
<dbReference type="Gene3D" id="2.40.160.10">
    <property type="entry name" value="Porin"/>
    <property type="match status" value="1"/>
</dbReference>
<evidence type="ECO:0000313" key="7">
    <source>
        <dbReference type="Proteomes" id="UP000006859"/>
    </source>
</evidence>
<dbReference type="HOGENOM" id="CLU_058202_0_0_6"/>
<dbReference type="PRINTS" id="PR00182">
    <property type="entry name" value="ECOLNEIPORIN"/>
</dbReference>
<evidence type="ECO:0000256" key="1">
    <source>
        <dbReference type="ARBA" id="ARBA00004571"/>
    </source>
</evidence>
<keyword evidence="4" id="KW-0472">Membrane</keyword>
<dbReference type="PRINTS" id="PR00183">
    <property type="entry name" value="ECOLIPORIN"/>
</dbReference>
<dbReference type="eggNOG" id="COG3203">
    <property type="taxonomic scope" value="Bacteria"/>
</dbReference>
<evidence type="ECO:0000256" key="3">
    <source>
        <dbReference type="ARBA" id="ARBA00022729"/>
    </source>
</evidence>
<dbReference type="STRING" id="198628.Dda3937_03657"/>
<dbReference type="InterPro" id="IPR001897">
    <property type="entry name" value="Porin_gammaproteobac"/>
</dbReference>
<comment type="subcellular location">
    <subcellularLocation>
        <location evidence="1">Cell outer membrane</location>
        <topology evidence="1">Multi-pass membrane protein</topology>
    </subcellularLocation>
</comment>
<dbReference type="GO" id="GO:0009279">
    <property type="term" value="C:cell outer membrane"/>
    <property type="evidence" value="ECO:0007669"/>
    <property type="project" value="UniProtKB-SubCell"/>
</dbReference>
<evidence type="ECO:0000313" key="6">
    <source>
        <dbReference type="EMBL" id="ADM98951.1"/>
    </source>
</evidence>
<evidence type="ECO:0000256" key="4">
    <source>
        <dbReference type="ARBA" id="ARBA00023136"/>
    </source>
</evidence>
<feature type="signal peptide" evidence="5">
    <location>
        <begin position="1"/>
        <end position="25"/>
    </location>
</feature>
<keyword evidence="7" id="KW-1185">Reference proteome</keyword>
<dbReference type="Proteomes" id="UP000006859">
    <property type="component" value="Chromosome"/>
</dbReference>
<dbReference type="InterPro" id="IPR001702">
    <property type="entry name" value="Porin_Gram-ve"/>
</dbReference>
<dbReference type="EMBL" id="CP002038">
    <property type="protein sequence ID" value="ADM98951.1"/>
    <property type="molecule type" value="Genomic_DNA"/>
</dbReference>
<name>E0SGX3_DICD3</name>
<dbReference type="CDD" id="cd00342">
    <property type="entry name" value="gram_neg_porins"/>
    <property type="match status" value="1"/>
</dbReference>
<comment type="similarity">
    <text evidence="2">Belongs to the Gram-negative porin family.</text>
</comment>
<dbReference type="KEGG" id="ddd:Dda3937_03657"/>
<evidence type="ECO:0000256" key="5">
    <source>
        <dbReference type="SAM" id="SignalP"/>
    </source>
</evidence>
<dbReference type="GO" id="GO:0034220">
    <property type="term" value="P:monoatomic ion transmembrane transport"/>
    <property type="evidence" value="ECO:0007669"/>
    <property type="project" value="InterPro"/>
</dbReference>
<gene>
    <name evidence="6" type="ordered locus">Dda3937_03657</name>
</gene>